<proteinExistence type="predicted"/>
<evidence type="ECO:0000313" key="1">
    <source>
        <dbReference type="EMBL" id="EDP24302.1"/>
    </source>
</evidence>
<dbReference type="Proteomes" id="UP000003162">
    <property type="component" value="Unassembled WGS sequence"/>
</dbReference>
<accession>A8SL64</accession>
<protein>
    <submittedName>
        <fullName evidence="1">Uncharacterized protein</fullName>
    </submittedName>
</protein>
<name>A8SL64_9FIRM</name>
<dbReference type="eggNOG" id="ENOG50335QR">
    <property type="taxonomic scope" value="Bacteria"/>
</dbReference>
<sequence length="214" mass="25098">MPLVVFLKIRSKGDVMKNKFKILFLSFFLLTSCSNGRTKSYENNFRKYQYGNDIFIEAKMDAYRNLNDVEKETEVIVLGKKIKQNPSTIQKNNGYVNGVYTISNFKIEKVFKGNFKPRDVVDVFESAGIDEKTGKIYHIEGYELMEKDEKYLLFLRHSETDPWYMISGLKFGKISLSGKKSEFRIELEKADHYPESFELEGKIREEAIKKYIEK</sequence>
<reference evidence="1 2" key="1">
    <citation type="submission" date="2007-09" db="EMBL/GenBank/DDBJ databases">
        <title>Draft genome sequence of Peptostreptococcus micros (ATCC 33270).</title>
        <authorList>
            <person name="Sudarsanam P."/>
            <person name="Ley R."/>
            <person name="Guruge J."/>
            <person name="Turnbaugh P.J."/>
            <person name="Mahowald M."/>
            <person name="Liep D."/>
            <person name="Gordon J."/>
        </authorList>
    </citation>
    <scope>NUCLEOTIDE SEQUENCE [LARGE SCALE GENOMIC DNA]</scope>
    <source>
        <strain evidence="1 2">ATCC 33270</strain>
    </source>
</reference>
<dbReference type="HOGENOM" id="CLU_1341911_0_0_9"/>
<evidence type="ECO:0000313" key="2">
    <source>
        <dbReference type="Proteomes" id="UP000003162"/>
    </source>
</evidence>
<gene>
    <name evidence="1" type="ORF">PEPMIC_00884</name>
</gene>
<comment type="caution">
    <text evidence="1">The sequence shown here is derived from an EMBL/GenBank/DDBJ whole genome shotgun (WGS) entry which is preliminary data.</text>
</comment>
<organism evidence="1 2">
    <name type="scientific">Parvimonas micra ATCC 33270</name>
    <dbReference type="NCBI Taxonomy" id="411465"/>
    <lineage>
        <taxon>Bacteria</taxon>
        <taxon>Bacillati</taxon>
        <taxon>Bacillota</taxon>
        <taxon>Tissierellia</taxon>
        <taxon>Tissierellales</taxon>
        <taxon>Peptoniphilaceae</taxon>
        <taxon>Parvimonas</taxon>
    </lineage>
</organism>
<dbReference type="AlphaFoldDB" id="A8SL64"/>
<reference evidence="1 2" key="2">
    <citation type="submission" date="2007-09" db="EMBL/GenBank/DDBJ databases">
        <authorList>
            <person name="Fulton L."/>
            <person name="Clifton S."/>
            <person name="Fulton B."/>
            <person name="Xu J."/>
            <person name="Minx P."/>
            <person name="Pepin K.H."/>
            <person name="Johnson M."/>
            <person name="Thiruvilangam P."/>
            <person name="Bhonagiri V."/>
            <person name="Nash W.E."/>
            <person name="Mardis E.R."/>
            <person name="Wilson R.K."/>
        </authorList>
    </citation>
    <scope>NUCLEOTIDE SEQUENCE [LARGE SCALE GENOMIC DNA]</scope>
    <source>
        <strain evidence="1 2">ATCC 33270</strain>
    </source>
</reference>
<dbReference type="EMBL" id="ABEE02000016">
    <property type="protein sequence ID" value="EDP24302.1"/>
    <property type="molecule type" value="Genomic_DNA"/>
</dbReference>